<dbReference type="GO" id="GO:0016747">
    <property type="term" value="F:acyltransferase activity, transferring groups other than amino-acyl groups"/>
    <property type="evidence" value="ECO:0007669"/>
    <property type="project" value="InterPro"/>
</dbReference>
<dbReference type="Pfam" id="PF13673">
    <property type="entry name" value="Acetyltransf_10"/>
    <property type="match status" value="1"/>
</dbReference>
<dbReference type="InterPro" id="IPR000182">
    <property type="entry name" value="GNAT_dom"/>
</dbReference>
<dbReference type="CDD" id="cd04301">
    <property type="entry name" value="NAT_SF"/>
    <property type="match status" value="1"/>
</dbReference>
<accession>I4KCT3</accession>
<dbReference type="Pfam" id="PF00583">
    <property type="entry name" value="Acetyltransf_1"/>
    <property type="match status" value="1"/>
</dbReference>
<dbReference type="SUPFAM" id="SSF55729">
    <property type="entry name" value="Acyl-CoA N-acyltransferases (Nat)"/>
    <property type="match status" value="2"/>
</dbReference>
<feature type="domain" description="N-acetyltransferase" evidence="3">
    <location>
        <begin position="154"/>
        <end position="299"/>
    </location>
</feature>
<gene>
    <name evidence="4" type="ORF">PflSS101_3352</name>
</gene>
<feature type="domain" description="N-acetyltransferase" evidence="3">
    <location>
        <begin position="3"/>
        <end position="150"/>
    </location>
</feature>
<dbReference type="EMBL" id="AHPN01000001">
    <property type="protein sequence ID" value="EIK62523.1"/>
    <property type="molecule type" value="Genomic_DNA"/>
</dbReference>
<dbReference type="RefSeq" id="WP_003192310.1">
    <property type="nucleotide sequence ID" value="NZ_CM001513.1"/>
</dbReference>
<dbReference type="PATRIC" id="fig|1038924.3.peg.3241"/>
<dbReference type="Gene3D" id="3.40.630.30">
    <property type="match status" value="2"/>
</dbReference>
<dbReference type="NCBIfam" id="NF002959">
    <property type="entry name" value="PRK03624.1"/>
    <property type="match status" value="1"/>
</dbReference>
<reference evidence="4 5" key="1">
    <citation type="journal article" date="2012" name="PLoS Genet.">
        <title>Comparative Genomics of Plant-Associated Pseudomonas spp.: Insights into Diversity and Inheritance of Traits Involved in Multitrophic Interactions.</title>
        <authorList>
            <person name="Loper J.E."/>
            <person name="Hassan K.A."/>
            <person name="Mavrodi D.V."/>
            <person name="Davis E.W.II."/>
            <person name="Lim C.K."/>
            <person name="Shaffer B.T."/>
            <person name="Elbourne L.D."/>
            <person name="Stockwell V.O."/>
            <person name="Hartney S.L."/>
            <person name="Breakwell K."/>
            <person name="Henkels M.D."/>
            <person name="Tetu S.G."/>
            <person name="Rangel L.I."/>
            <person name="Kidarsa T.A."/>
            <person name="Wilson N.L."/>
            <person name="van de Mortel J.E."/>
            <person name="Song C."/>
            <person name="Blumhagen R."/>
            <person name="Radune D."/>
            <person name="Hostetler J.B."/>
            <person name="Brinkac L.M."/>
            <person name="Durkin A.S."/>
            <person name="Kluepfel D.A."/>
            <person name="Wechter W.P."/>
            <person name="Anderson A.J."/>
            <person name="Kim Y.C."/>
            <person name="Pierson L.S.III."/>
            <person name="Pierson E.A."/>
            <person name="Lindow S.E."/>
            <person name="Kobayashi D.Y."/>
            <person name="Raaijmakers J.M."/>
            <person name="Weller D.M."/>
            <person name="Thomashow L.S."/>
            <person name="Allen A.E."/>
            <person name="Paulsen I.T."/>
        </authorList>
    </citation>
    <scope>NUCLEOTIDE SEQUENCE [LARGE SCALE GENOMIC DNA]</scope>
    <source>
        <strain evidence="4 5">SS101</strain>
    </source>
</reference>
<evidence type="ECO:0000256" key="1">
    <source>
        <dbReference type="ARBA" id="ARBA00022679"/>
    </source>
</evidence>
<comment type="caution">
    <text evidence="4">The sequence shown here is derived from an EMBL/GenBank/DDBJ whole genome shotgun (WGS) entry which is preliminary data.</text>
</comment>
<dbReference type="HOGENOM" id="CLU_917871_0_0_6"/>
<dbReference type="AlphaFoldDB" id="I4KCT3"/>
<evidence type="ECO:0000259" key="3">
    <source>
        <dbReference type="PROSITE" id="PS51186"/>
    </source>
</evidence>
<dbReference type="InterPro" id="IPR050832">
    <property type="entry name" value="Bact_Acetyltransf"/>
</dbReference>
<organism evidence="4 5">
    <name type="scientific">Pseudomonas lactis</name>
    <dbReference type="NCBI Taxonomy" id="1615674"/>
    <lineage>
        <taxon>Bacteria</taxon>
        <taxon>Pseudomonadati</taxon>
        <taxon>Pseudomonadota</taxon>
        <taxon>Gammaproteobacteria</taxon>
        <taxon>Pseudomonadales</taxon>
        <taxon>Pseudomonadaceae</taxon>
        <taxon>Pseudomonas</taxon>
    </lineage>
</organism>
<evidence type="ECO:0000313" key="4">
    <source>
        <dbReference type="EMBL" id="EIK62523.1"/>
    </source>
</evidence>
<proteinExistence type="predicted"/>
<dbReference type="InterPro" id="IPR016181">
    <property type="entry name" value="Acyl_CoA_acyltransferase"/>
</dbReference>
<protein>
    <submittedName>
        <fullName evidence="4">Acetyltransferase, GNAT family</fullName>
    </submittedName>
</protein>
<sequence>MSTAVRLAQPSDAEGISEVILATLHSSNARDYPADVIARVASNFTPDAVLALLQRRVVLVATEDQLIVATAALDGNVVRSVFVNPALQGQGIGRLLMIEIELRAREAGVTVLSVPSSLTAQAFYAKLGFHNVRDVYHGNERTLVMEKALLSRHPIGPYRDRQHRAQVIELWQQAFGYDTAHNLPSLAIDKKLTVNDGLFFVATDNNAVIGTILAGYDGHRGWLYSVAVHTDYRRHGLGSSLVRYAEQALTALGCMKINLQITGGNDAVVGFYEALGYGVEPRISMGKRIVECIPGQSRRPTAL</sequence>
<keyword evidence="2" id="KW-0012">Acyltransferase</keyword>
<name>I4KCT3_9PSED</name>
<dbReference type="PROSITE" id="PS51186">
    <property type="entry name" value="GNAT"/>
    <property type="match status" value="2"/>
</dbReference>
<evidence type="ECO:0000313" key="5">
    <source>
        <dbReference type="Proteomes" id="UP000003213"/>
    </source>
</evidence>
<dbReference type="Proteomes" id="UP000003213">
    <property type="component" value="Chromosome"/>
</dbReference>
<evidence type="ECO:0000256" key="2">
    <source>
        <dbReference type="ARBA" id="ARBA00023315"/>
    </source>
</evidence>
<keyword evidence="1 4" id="KW-0808">Transferase</keyword>
<dbReference type="PANTHER" id="PTHR43877:SF1">
    <property type="entry name" value="ACETYLTRANSFERASE"/>
    <property type="match status" value="1"/>
</dbReference>
<dbReference type="PANTHER" id="PTHR43877">
    <property type="entry name" value="AMINOALKYLPHOSPHONATE N-ACETYLTRANSFERASE-RELATED-RELATED"/>
    <property type="match status" value="1"/>
</dbReference>